<proteinExistence type="predicted"/>
<feature type="transmembrane region" description="Helical" evidence="1">
    <location>
        <begin position="272"/>
        <end position="291"/>
    </location>
</feature>
<protein>
    <submittedName>
        <fullName evidence="2">Uncharacterized protein</fullName>
    </submittedName>
</protein>
<evidence type="ECO:0000313" key="3">
    <source>
        <dbReference type="Proteomes" id="UP000549590"/>
    </source>
</evidence>
<keyword evidence="1" id="KW-0812">Transmembrane</keyword>
<feature type="transmembrane region" description="Helical" evidence="1">
    <location>
        <begin position="199"/>
        <end position="218"/>
    </location>
</feature>
<feature type="transmembrane region" description="Helical" evidence="1">
    <location>
        <begin position="351"/>
        <end position="374"/>
    </location>
</feature>
<sequence>MSCFLLWVSAITQLFLLVIYFSLNLSTEPGVMGILCLLLSVFFCIITLVFLSEKAVLLKLTYSMSSLVVFILYFLMNFLWDSQSISDFKEVTIGTSGGVIFAIIAGCTSALSLGSLSKCFSKDFFYIQLTKVSFLVIMIVSLLLAVNVFLSTIGNIRSDIFLIEDQMGLYQRPGKIMLMLYILLATLFAFMQQYIRKDFFWNVSALCLLIILAVILIAHSQLIGSNSGSVTVAIIMFAVWSYWFIIGTRKFVILKKPLQLRKIIFSWITRKLILYFSLLLFLFFISLFLFIDFDISQLRIFGFGSGANSSVDSRIDILKENFLVQLSYNPIFGNTIVDDLTTGSGTYTHSLISLLTHLGIVGTGLFLIMIFLIYHDIYTPQSKCDNYYHTNSYALFRLFILTSVIIFTLFTAFFTWMPLWFSIGLLGVSFNLKGSY</sequence>
<evidence type="ECO:0000256" key="1">
    <source>
        <dbReference type="SAM" id="Phobius"/>
    </source>
</evidence>
<reference evidence="2 3" key="1">
    <citation type="submission" date="2020-04" db="EMBL/GenBank/DDBJ databases">
        <title>Genome sequencing and assembly of Pseudoalteromonas arctica.</title>
        <authorList>
            <person name="Cook G.M."/>
        </authorList>
    </citation>
    <scope>NUCLEOTIDE SEQUENCE [LARGE SCALE GENOMIC DNA]</scope>
    <source>
        <strain evidence="2 3">NEC-BIFX-2020_001</strain>
    </source>
</reference>
<comment type="caution">
    <text evidence="2">The sequence shown here is derived from an EMBL/GenBank/DDBJ whole genome shotgun (WGS) entry which is preliminary data.</text>
</comment>
<gene>
    <name evidence="2" type="ORF">HHE94_16235</name>
</gene>
<feature type="transmembrane region" description="Helical" evidence="1">
    <location>
        <begin position="29"/>
        <end position="51"/>
    </location>
</feature>
<organism evidence="2 3">
    <name type="scientific">Pseudoalteromonas arctica</name>
    <dbReference type="NCBI Taxonomy" id="394751"/>
    <lineage>
        <taxon>Bacteria</taxon>
        <taxon>Pseudomonadati</taxon>
        <taxon>Pseudomonadota</taxon>
        <taxon>Gammaproteobacteria</taxon>
        <taxon>Alteromonadales</taxon>
        <taxon>Pseudoalteromonadaceae</taxon>
        <taxon>Pseudoalteromonas</taxon>
    </lineage>
</organism>
<dbReference type="RefSeq" id="WP_169044977.1">
    <property type="nucleotide sequence ID" value="NZ_JABBYB010000010.1"/>
</dbReference>
<evidence type="ECO:0000313" key="2">
    <source>
        <dbReference type="EMBL" id="NMP04255.1"/>
    </source>
</evidence>
<name>A0AAP6Y6J0_9GAMM</name>
<dbReference type="EMBL" id="JABBYB010000010">
    <property type="protein sequence ID" value="NMP04255.1"/>
    <property type="molecule type" value="Genomic_DNA"/>
</dbReference>
<feature type="transmembrane region" description="Helical" evidence="1">
    <location>
        <begin position="395"/>
        <end position="417"/>
    </location>
</feature>
<feature type="transmembrane region" description="Helical" evidence="1">
    <location>
        <begin position="134"/>
        <end position="156"/>
    </location>
</feature>
<dbReference type="Proteomes" id="UP000549590">
    <property type="component" value="Unassembled WGS sequence"/>
</dbReference>
<feature type="transmembrane region" description="Helical" evidence="1">
    <location>
        <begin position="5"/>
        <end position="23"/>
    </location>
</feature>
<dbReference type="AlphaFoldDB" id="A0AAP6Y6J0"/>
<feature type="transmembrane region" description="Helical" evidence="1">
    <location>
        <begin position="230"/>
        <end position="252"/>
    </location>
</feature>
<accession>A0AAP6Y6J0</accession>
<feature type="transmembrane region" description="Helical" evidence="1">
    <location>
        <begin position="92"/>
        <end position="113"/>
    </location>
</feature>
<feature type="transmembrane region" description="Helical" evidence="1">
    <location>
        <begin position="176"/>
        <end position="192"/>
    </location>
</feature>
<feature type="transmembrane region" description="Helical" evidence="1">
    <location>
        <begin position="60"/>
        <end position="80"/>
    </location>
</feature>
<keyword evidence="1" id="KW-0472">Membrane</keyword>
<keyword evidence="1" id="KW-1133">Transmembrane helix</keyword>